<dbReference type="InterPro" id="IPR012340">
    <property type="entry name" value="NA-bd_OB-fold"/>
</dbReference>
<dbReference type="Gene3D" id="2.40.50.140">
    <property type="entry name" value="Nucleic acid-binding proteins"/>
    <property type="match status" value="1"/>
</dbReference>
<dbReference type="EMBL" id="KN846998">
    <property type="protein sequence ID" value="KIW88547.1"/>
    <property type="molecule type" value="Genomic_DNA"/>
</dbReference>
<dbReference type="SUPFAM" id="SSF50249">
    <property type="entry name" value="Nucleic acid-binding proteins"/>
    <property type="match status" value="1"/>
</dbReference>
<dbReference type="Proteomes" id="UP000053789">
    <property type="component" value="Unassembled WGS sequence"/>
</dbReference>
<keyword evidence="1" id="KW-0436">Ligase</keyword>
<evidence type="ECO:0000313" key="3">
    <source>
        <dbReference type="Proteomes" id="UP000053789"/>
    </source>
</evidence>
<dbReference type="GO" id="GO:1903461">
    <property type="term" value="P:Okazaki fragment processing involved in mitotic DNA replication"/>
    <property type="evidence" value="ECO:0007669"/>
    <property type="project" value="TreeGrafter"/>
</dbReference>
<dbReference type="AlphaFoldDB" id="A0A0D2FPM1"/>
<accession>A0A0D2FPM1</accession>
<proteinExistence type="predicted"/>
<dbReference type="PANTHER" id="PTHR45674:SF12">
    <property type="entry name" value="ATP DEPENDENT DNA LIGASE DOMAIN-CONTAINING PROTEIN"/>
    <property type="match status" value="1"/>
</dbReference>
<dbReference type="GeneID" id="27703521"/>
<dbReference type="PANTHER" id="PTHR45674">
    <property type="entry name" value="DNA LIGASE 1/3 FAMILY MEMBER"/>
    <property type="match status" value="1"/>
</dbReference>
<evidence type="ECO:0000256" key="1">
    <source>
        <dbReference type="ARBA" id="ARBA00022598"/>
    </source>
</evidence>
<dbReference type="GO" id="GO:0005634">
    <property type="term" value="C:nucleus"/>
    <property type="evidence" value="ECO:0007669"/>
    <property type="project" value="TreeGrafter"/>
</dbReference>
<evidence type="ECO:0000313" key="2">
    <source>
        <dbReference type="EMBL" id="KIW88547.1"/>
    </source>
</evidence>
<organism evidence="2 3">
    <name type="scientific">Cladophialophora bantiana (strain ATCC 10958 / CBS 173.52 / CDC B-1940 / NIH 8579)</name>
    <name type="common">Xylohypha bantiana</name>
    <dbReference type="NCBI Taxonomy" id="1442370"/>
    <lineage>
        <taxon>Eukaryota</taxon>
        <taxon>Fungi</taxon>
        <taxon>Dikarya</taxon>
        <taxon>Ascomycota</taxon>
        <taxon>Pezizomycotina</taxon>
        <taxon>Eurotiomycetes</taxon>
        <taxon>Chaetothyriomycetidae</taxon>
        <taxon>Chaetothyriales</taxon>
        <taxon>Herpotrichiellaceae</taxon>
        <taxon>Cladophialophora</taxon>
    </lineage>
</organism>
<dbReference type="InterPro" id="IPR050191">
    <property type="entry name" value="ATP-dep_DNA_ligase"/>
</dbReference>
<dbReference type="VEuPathDB" id="FungiDB:Z519_10593"/>
<protein>
    <submittedName>
        <fullName evidence="2">Uncharacterized protein</fullName>
    </submittedName>
</protein>
<keyword evidence="3" id="KW-1185">Reference proteome</keyword>
<dbReference type="RefSeq" id="XP_016615216.1">
    <property type="nucleotide sequence ID" value="XM_016768309.1"/>
</dbReference>
<dbReference type="GO" id="GO:0005739">
    <property type="term" value="C:mitochondrion"/>
    <property type="evidence" value="ECO:0007669"/>
    <property type="project" value="TreeGrafter"/>
</dbReference>
<dbReference type="OrthoDB" id="4159762at2759"/>
<dbReference type="GO" id="GO:0003910">
    <property type="term" value="F:DNA ligase (ATP) activity"/>
    <property type="evidence" value="ECO:0007669"/>
    <property type="project" value="TreeGrafter"/>
</dbReference>
<sequence>MSLHGDVHQIKLKKDYIPGWGDSADLVIVGGRRDATQALMMGDSDLSWTTFYLACPTNKDVGLSSKTKPRFRVSTPGINVEISLESFHPPTELFTKPAVVEVVGAGFDRPPNVRFFTLRFPRIQKVHRDRTYIDSLDFDEYQRLAK</sequence>
<gene>
    <name evidence="2" type="ORF">Z519_10593</name>
</gene>
<dbReference type="HOGENOM" id="CLU_1777223_0_0_1"/>
<reference evidence="2" key="1">
    <citation type="submission" date="2015-01" db="EMBL/GenBank/DDBJ databases">
        <title>The Genome Sequence of Cladophialophora bantiana CBS 173.52.</title>
        <authorList>
            <consortium name="The Broad Institute Genomics Platform"/>
            <person name="Cuomo C."/>
            <person name="de Hoog S."/>
            <person name="Gorbushina A."/>
            <person name="Stielow B."/>
            <person name="Teixiera M."/>
            <person name="Abouelleil A."/>
            <person name="Chapman S.B."/>
            <person name="Priest M."/>
            <person name="Young S.K."/>
            <person name="Wortman J."/>
            <person name="Nusbaum C."/>
            <person name="Birren B."/>
        </authorList>
    </citation>
    <scope>NUCLEOTIDE SEQUENCE [LARGE SCALE GENOMIC DNA]</scope>
    <source>
        <strain evidence="2">CBS 173.52</strain>
    </source>
</reference>
<name>A0A0D2FPM1_CLAB1</name>